<dbReference type="PROSITE" id="PS51709">
    <property type="entry name" value="G_TRME"/>
    <property type="match status" value="1"/>
</dbReference>
<comment type="caution">
    <text evidence="6">Lacks conserved residue(s) required for the propagation of feature annotation.</text>
</comment>
<feature type="binding site" evidence="6">
    <location>
        <position position="452"/>
    </location>
    <ligand>
        <name>(6S)-5-formyl-5,6,7,8-tetrahydrofolate</name>
        <dbReference type="ChEBI" id="CHEBI:57457"/>
    </ligand>
</feature>
<feature type="binding site" evidence="6">
    <location>
        <position position="85"/>
    </location>
    <ligand>
        <name>(6S)-5-formyl-5,6,7,8-tetrahydrofolate</name>
        <dbReference type="ChEBI" id="CHEBI:57457"/>
    </ligand>
</feature>
<dbReference type="GO" id="GO:0046872">
    <property type="term" value="F:metal ion binding"/>
    <property type="evidence" value="ECO:0007669"/>
    <property type="project" value="UniProtKB-KW"/>
</dbReference>
<dbReference type="InterPro" id="IPR031168">
    <property type="entry name" value="G_TrmE"/>
</dbReference>
<name>A0A4P1QFU2_9BACT</name>
<feature type="binding site" evidence="6">
    <location>
        <position position="253"/>
    </location>
    <ligand>
        <name>K(+)</name>
        <dbReference type="ChEBI" id="CHEBI:29103"/>
    </ligand>
</feature>
<dbReference type="PRINTS" id="PR00326">
    <property type="entry name" value="GTP1OBG"/>
</dbReference>
<dbReference type="EC" id="3.6.-.-" evidence="6"/>
<dbReference type="Gene3D" id="3.40.50.300">
    <property type="entry name" value="P-loop containing nucleotide triphosphate hydrolases"/>
    <property type="match status" value="1"/>
</dbReference>
<comment type="function">
    <text evidence="6">Exhibits a very high intrinsic GTPase hydrolysis rate. Involved in the addition of a carboxymethylaminomethyl (cmnm) group at the wobble position (U34) of certain tRNAs, forming tRNA-cmnm(5)s(2)U34.</text>
</comment>
<dbReference type="NCBIfam" id="TIGR00450">
    <property type="entry name" value="mnmE_trmE_thdF"/>
    <property type="match status" value="1"/>
</dbReference>
<feature type="binding site" evidence="6">
    <location>
        <begin position="232"/>
        <end position="237"/>
    </location>
    <ligand>
        <name>GTP</name>
        <dbReference type="ChEBI" id="CHEBI:37565"/>
    </ligand>
</feature>
<dbReference type="Gene3D" id="1.20.120.430">
    <property type="entry name" value="tRNA modification GTPase MnmE domain 2"/>
    <property type="match status" value="1"/>
</dbReference>
<dbReference type="PANTHER" id="PTHR42714">
    <property type="entry name" value="TRNA MODIFICATION GTPASE GTPBP3"/>
    <property type="match status" value="1"/>
</dbReference>
<dbReference type="NCBIfam" id="TIGR00231">
    <property type="entry name" value="small_GTP"/>
    <property type="match status" value="1"/>
</dbReference>
<dbReference type="Proteomes" id="UP000264882">
    <property type="component" value="Chromosome"/>
</dbReference>
<gene>
    <name evidence="6" type="primary">mnmE</name>
    <name evidence="6" type="synonym">trmE</name>
    <name evidence="9" type="ORF">MHSN_00585</name>
</gene>
<comment type="subunit">
    <text evidence="6">Homodimer. Heterotetramer of two MnmE and two MnmG subunits.</text>
</comment>
<feature type="binding site" evidence="6">
    <location>
        <position position="124"/>
    </location>
    <ligand>
        <name>(6S)-5-formyl-5,6,7,8-tetrahydrofolate</name>
        <dbReference type="ChEBI" id="CHEBI:57457"/>
    </ligand>
</feature>
<feature type="binding site" evidence="6">
    <location>
        <begin position="251"/>
        <end position="257"/>
    </location>
    <ligand>
        <name>GTP</name>
        <dbReference type="ChEBI" id="CHEBI:37565"/>
    </ligand>
</feature>
<dbReference type="InterPro" id="IPR027266">
    <property type="entry name" value="TrmE/GcvT-like"/>
</dbReference>
<dbReference type="SUPFAM" id="SSF116878">
    <property type="entry name" value="TrmE connector domain"/>
    <property type="match status" value="1"/>
</dbReference>
<keyword evidence="6" id="KW-0460">Magnesium</keyword>
<keyword evidence="5 6" id="KW-0342">GTP-binding</keyword>
<dbReference type="Pfam" id="PF01926">
    <property type="entry name" value="MMR_HSR1"/>
    <property type="match status" value="1"/>
</dbReference>
<dbReference type="InterPro" id="IPR027417">
    <property type="entry name" value="P-loop_NTPase"/>
</dbReference>
<feature type="domain" description="TrmE-type G" evidence="8">
    <location>
        <begin position="222"/>
        <end position="374"/>
    </location>
</feature>
<dbReference type="RefSeq" id="WP_119863687.1">
    <property type="nucleotide sequence ID" value="NZ_CP008748.1"/>
</dbReference>
<feature type="binding site" evidence="6">
    <location>
        <position position="256"/>
    </location>
    <ligand>
        <name>K(+)</name>
        <dbReference type="ChEBI" id="CHEBI:29103"/>
    </ligand>
</feature>
<evidence type="ECO:0000256" key="2">
    <source>
        <dbReference type="ARBA" id="ARBA00022694"/>
    </source>
</evidence>
<feature type="binding site" evidence="6">
    <location>
        <position position="257"/>
    </location>
    <ligand>
        <name>Mg(2+)</name>
        <dbReference type="ChEBI" id="CHEBI:18420"/>
    </ligand>
</feature>
<keyword evidence="2 6" id="KW-0819">tRNA processing</keyword>
<dbReference type="InterPro" id="IPR004520">
    <property type="entry name" value="GTPase_MnmE"/>
</dbReference>
<dbReference type="GO" id="GO:0002098">
    <property type="term" value="P:tRNA wobble uridine modification"/>
    <property type="evidence" value="ECO:0007669"/>
    <property type="project" value="TreeGrafter"/>
</dbReference>
<accession>A0A4P1QFU2</accession>
<feature type="binding site" evidence="6">
    <location>
        <position position="251"/>
    </location>
    <ligand>
        <name>K(+)</name>
        <dbReference type="ChEBI" id="CHEBI:29103"/>
    </ligand>
</feature>
<keyword evidence="6" id="KW-0963">Cytoplasm</keyword>
<dbReference type="KEGG" id="mhyv:MHSN_00585"/>
<dbReference type="Pfam" id="PF10396">
    <property type="entry name" value="TrmE_N"/>
    <property type="match status" value="1"/>
</dbReference>
<dbReference type="GO" id="GO:0005829">
    <property type="term" value="C:cytosol"/>
    <property type="evidence" value="ECO:0007669"/>
    <property type="project" value="TreeGrafter"/>
</dbReference>
<feature type="binding site" evidence="6">
    <location>
        <position position="232"/>
    </location>
    <ligand>
        <name>K(+)</name>
        <dbReference type="ChEBI" id="CHEBI:29103"/>
    </ligand>
</feature>
<dbReference type="InterPro" id="IPR025867">
    <property type="entry name" value="MnmE_helical"/>
</dbReference>
<keyword evidence="10" id="KW-1185">Reference proteome</keyword>
<evidence type="ECO:0000256" key="7">
    <source>
        <dbReference type="RuleBase" id="RU003313"/>
    </source>
</evidence>
<evidence type="ECO:0000256" key="4">
    <source>
        <dbReference type="ARBA" id="ARBA00022958"/>
    </source>
</evidence>
<protein>
    <recommendedName>
        <fullName evidence="6">tRNA modification GTPase MnmE</fullName>
        <ecNumber evidence="6">3.6.-.-</ecNumber>
    </recommendedName>
</protein>
<dbReference type="Pfam" id="PF12631">
    <property type="entry name" value="MnmE_helical"/>
    <property type="match status" value="1"/>
</dbReference>
<keyword evidence="6" id="KW-0378">Hydrolase</keyword>
<evidence type="ECO:0000256" key="6">
    <source>
        <dbReference type="HAMAP-Rule" id="MF_00379"/>
    </source>
</evidence>
<dbReference type="CDD" id="cd14858">
    <property type="entry name" value="TrmE_N"/>
    <property type="match status" value="1"/>
</dbReference>
<evidence type="ECO:0000256" key="1">
    <source>
        <dbReference type="ARBA" id="ARBA00011043"/>
    </source>
</evidence>
<reference evidence="9 10" key="1">
    <citation type="submission" date="2014-06" db="EMBL/GenBank/DDBJ databases">
        <title>The Whole Genome Sequence of Mycoplasma hyosynoviae strain ATCC 27095.</title>
        <authorList>
            <person name="Calcutt M.J."/>
            <person name="Foecking M.F."/>
        </authorList>
    </citation>
    <scope>NUCLEOTIDE SEQUENCE [LARGE SCALE GENOMIC DNA]</scope>
    <source>
        <strain evidence="9 10">M60</strain>
    </source>
</reference>
<dbReference type="CDD" id="cd04164">
    <property type="entry name" value="trmE"/>
    <property type="match status" value="1"/>
</dbReference>
<feature type="binding site" evidence="6">
    <location>
        <begin position="276"/>
        <end position="279"/>
    </location>
    <ligand>
        <name>GTP</name>
        <dbReference type="ChEBI" id="CHEBI:37565"/>
    </ligand>
</feature>
<keyword evidence="6" id="KW-0479">Metal-binding</keyword>
<evidence type="ECO:0000256" key="5">
    <source>
        <dbReference type="ARBA" id="ARBA00023134"/>
    </source>
</evidence>
<dbReference type="InterPro" id="IPR027368">
    <property type="entry name" value="MnmE_dom2"/>
</dbReference>
<keyword evidence="4 6" id="KW-0630">Potassium</keyword>
<keyword evidence="3 6" id="KW-0547">Nucleotide-binding</keyword>
<dbReference type="HAMAP" id="MF_00379">
    <property type="entry name" value="GTPase_MnmE"/>
    <property type="match status" value="1"/>
</dbReference>
<dbReference type="InterPro" id="IPR018948">
    <property type="entry name" value="GTP-bd_TrmE_N"/>
</dbReference>
<dbReference type="SUPFAM" id="SSF103025">
    <property type="entry name" value="Folate-binding domain"/>
    <property type="match status" value="1"/>
</dbReference>
<comment type="similarity">
    <text evidence="1 6 7">Belongs to the TRAFAC class TrmE-Era-EngA-EngB-Septin-like GTPase superfamily. TrmE GTPase family.</text>
</comment>
<evidence type="ECO:0000256" key="3">
    <source>
        <dbReference type="ARBA" id="ARBA00022741"/>
    </source>
</evidence>
<dbReference type="PANTHER" id="PTHR42714:SF2">
    <property type="entry name" value="TRNA MODIFICATION GTPASE GTPBP3, MITOCHONDRIAL"/>
    <property type="match status" value="1"/>
</dbReference>
<comment type="subcellular location">
    <subcellularLocation>
        <location evidence="6">Cytoplasm</location>
    </subcellularLocation>
</comment>
<dbReference type="GO" id="GO:0003924">
    <property type="term" value="F:GTPase activity"/>
    <property type="evidence" value="ECO:0007669"/>
    <property type="project" value="UniProtKB-UniRule"/>
</dbReference>
<sequence length="452" mass="51554">MKQNKYLDTITAIASGNINQAISIIRICGSNSIEIIKKIFKGKIGSNKTITYGKIVNPKTNETIDEVLVNWFIGTDNFVGEDTIEINAHGGILVTNKILNLILENGARMAENGEFSRRALLNGKISLDKAEAINNLIHAKTNYQTQIAISEFNNNETYKYIEVLEKELLDIISKCEINIDYSEYNDIEVIDRNKIKEFVFDYAQKIKVLMDKSIDINKVYTGINIVIIGRPNVGKSSLFNLLIEEDKAIVTDIEGTTRDAIDGEFVLSGFLFRVIDTAGIRETTDVVESIGIKKSFEKLEKADIVIHLFDDKTAEFIKKDKAKIEKLCEGKQYISVLNKIDKFLKKDLYKDNIWISVKNKNIYELKNALLKNINNINFESKQYFLNSRKLGQLIICYNSLINALEGIKNNLDIDVLILDLREAWYKLREILNKDFSNEALLDNIFKKFCLGK</sequence>
<organism evidence="9 10">
    <name type="scientific">Metamycoplasma hyosynoviae</name>
    <dbReference type="NCBI Taxonomy" id="29559"/>
    <lineage>
        <taxon>Bacteria</taxon>
        <taxon>Bacillati</taxon>
        <taxon>Mycoplasmatota</taxon>
        <taxon>Mycoplasmoidales</taxon>
        <taxon>Metamycoplasmataceae</taxon>
        <taxon>Metamycoplasma</taxon>
    </lineage>
</organism>
<dbReference type="SUPFAM" id="SSF52540">
    <property type="entry name" value="P-loop containing nucleoside triphosphate hydrolases"/>
    <property type="match status" value="1"/>
</dbReference>
<dbReference type="InterPro" id="IPR006073">
    <property type="entry name" value="GTP-bd"/>
</dbReference>
<dbReference type="Gene3D" id="3.30.1360.120">
    <property type="entry name" value="Probable tRNA modification gtpase trme, domain 1"/>
    <property type="match status" value="1"/>
</dbReference>
<comment type="cofactor">
    <cofactor evidence="6">
        <name>K(+)</name>
        <dbReference type="ChEBI" id="CHEBI:29103"/>
    </cofactor>
    <text evidence="6">Binds 1 potassium ion per subunit.</text>
</comment>
<dbReference type="AlphaFoldDB" id="A0A4P1QFU2"/>
<dbReference type="GO" id="GO:0030488">
    <property type="term" value="P:tRNA methylation"/>
    <property type="evidence" value="ECO:0007669"/>
    <property type="project" value="TreeGrafter"/>
</dbReference>
<dbReference type="InterPro" id="IPR005225">
    <property type="entry name" value="Small_GTP-bd"/>
</dbReference>
<dbReference type="EMBL" id="CP008748">
    <property type="protein sequence ID" value="ASI53717.1"/>
    <property type="molecule type" value="Genomic_DNA"/>
</dbReference>
<dbReference type="GO" id="GO:0005525">
    <property type="term" value="F:GTP binding"/>
    <property type="evidence" value="ECO:0007669"/>
    <property type="project" value="UniProtKB-UniRule"/>
</dbReference>
<evidence type="ECO:0000313" key="10">
    <source>
        <dbReference type="Proteomes" id="UP000264882"/>
    </source>
</evidence>
<evidence type="ECO:0000313" key="9">
    <source>
        <dbReference type="EMBL" id="ASI53717.1"/>
    </source>
</evidence>
<feature type="binding site" evidence="6">
    <location>
        <position position="26"/>
    </location>
    <ligand>
        <name>(6S)-5-formyl-5,6,7,8-tetrahydrofolate</name>
        <dbReference type="ChEBI" id="CHEBI:57457"/>
    </ligand>
</feature>
<proteinExistence type="inferred from homology"/>
<evidence type="ECO:0000259" key="8">
    <source>
        <dbReference type="PROSITE" id="PS51709"/>
    </source>
</evidence>
<feature type="binding site" evidence="6">
    <location>
        <position position="236"/>
    </location>
    <ligand>
        <name>Mg(2+)</name>
        <dbReference type="ChEBI" id="CHEBI:18420"/>
    </ligand>
</feature>